<protein>
    <submittedName>
        <fullName evidence="1">Uncharacterized protein</fullName>
    </submittedName>
</protein>
<proteinExistence type="predicted"/>
<dbReference type="Proteomes" id="UP001054945">
    <property type="component" value="Unassembled WGS sequence"/>
</dbReference>
<evidence type="ECO:0000313" key="1">
    <source>
        <dbReference type="EMBL" id="GIY22071.1"/>
    </source>
</evidence>
<reference evidence="1 2" key="1">
    <citation type="submission" date="2021-06" db="EMBL/GenBank/DDBJ databases">
        <title>Caerostris extrusa draft genome.</title>
        <authorList>
            <person name="Kono N."/>
            <person name="Arakawa K."/>
        </authorList>
    </citation>
    <scope>NUCLEOTIDE SEQUENCE [LARGE SCALE GENOMIC DNA]</scope>
</reference>
<gene>
    <name evidence="1" type="ORF">CEXT_443321</name>
</gene>
<comment type="caution">
    <text evidence="1">The sequence shown here is derived from an EMBL/GenBank/DDBJ whole genome shotgun (WGS) entry which is preliminary data.</text>
</comment>
<organism evidence="1 2">
    <name type="scientific">Caerostris extrusa</name>
    <name type="common">Bark spider</name>
    <name type="synonym">Caerostris bankana</name>
    <dbReference type="NCBI Taxonomy" id="172846"/>
    <lineage>
        <taxon>Eukaryota</taxon>
        <taxon>Metazoa</taxon>
        <taxon>Ecdysozoa</taxon>
        <taxon>Arthropoda</taxon>
        <taxon>Chelicerata</taxon>
        <taxon>Arachnida</taxon>
        <taxon>Araneae</taxon>
        <taxon>Araneomorphae</taxon>
        <taxon>Entelegynae</taxon>
        <taxon>Araneoidea</taxon>
        <taxon>Araneidae</taxon>
        <taxon>Caerostris</taxon>
    </lineage>
</organism>
<name>A0AAV4RMQ5_CAEEX</name>
<keyword evidence="2" id="KW-1185">Reference proteome</keyword>
<accession>A0AAV4RMQ5</accession>
<dbReference type="EMBL" id="BPLR01008101">
    <property type="protein sequence ID" value="GIY22071.1"/>
    <property type="molecule type" value="Genomic_DNA"/>
</dbReference>
<dbReference type="AlphaFoldDB" id="A0AAV4RMQ5"/>
<sequence length="88" mass="9433">MKGCPKKSVTGDNNLKMGRCPFISVTPSTSGKSKDAFKAGPIKADGRCVVPTSSFTKLRVQHKMQHFFRVGSSCVFGNTRLTCCGGAF</sequence>
<evidence type="ECO:0000313" key="2">
    <source>
        <dbReference type="Proteomes" id="UP001054945"/>
    </source>
</evidence>